<dbReference type="Gene3D" id="1.10.1760.20">
    <property type="match status" value="1"/>
</dbReference>
<name>A0A449B5Y7_9BACT</name>
<dbReference type="Proteomes" id="UP000289497">
    <property type="component" value="Chromosome"/>
</dbReference>
<dbReference type="RefSeq" id="WP_036434609.1">
    <property type="nucleotide sequence ID" value="NZ_LR215039.1"/>
</dbReference>
<feature type="transmembrane region" description="Helical" evidence="1">
    <location>
        <begin position="98"/>
        <end position="116"/>
    </location>
</feature>
<accession>A0A449B5Y7</accession>
<dbReference type="NCBIfam" id="NF046054">
    <property type="entry name" value="memb_MPN527"/>
    <property type="match status" value="1"/>
</dbReference>
<keyword evidence="3" id="KW-1185">Reference proteome</keyword>
<feature type="transmembrane region" description="Helical" evidence="1">
    <location>
        <begin position="73"/>
        <end position="93"/>
    </location>
</feature>
<protein>
    <recommendedName>
        <fullName evidence="4">ECF transporter S component</fullName>
    </recommendedName>
</protein>
<feature type="transmembrane region" description="Helical" evidence="1">
    <location>
        <begin position="170"/>
        <end position="195"/>
    </location>
</feature>
<organism evidence="2 3">
    <name type="scientific">Mycoplasmopsis columboralis</name>
    <dbReference type="NCBI Taxonomy" id="171282"/>
    <lineage>
        <taxon>Bacteria</taxon>
        <taxon>Bacillati</taxon>
        <taxon>Mycoplasmatota</taxon>
        <taxon>Mycoplasmoidales</taxon>
        <taxon>Metamycoplasmataceae</taxon>
        <taxon>Mycoplasmopsis</taxon>
    </lineage>
</organism>
<feature type="transmembrane region" description="Helical" evidence="1">
    <location>
        <begin position="48"/>
        <end position="67"/>
    </location>
</feature>
<evidence type="ECO:0008006" key="4">
    <source>
        <dbReference type="Google" id="ProtNLM"/>
    </source>
</evidence>
<evidence type="ECO:0000313" key="2">
    <source>
        <dbReference type="EMBL" id="VEU76024.1"/>
    </source>
</evidence>
<evidence type="ECO:0000313" key="3">
    <source>
        <dbReference type="Proteomes" id="UP000289497"/>
    </source>
</evidence>
<dbReference type="OrthoDB" id="399083at2"/>
<dbReference type="KEGG" id="mcou:NCTC10179_00186"/>
<evidence type="ECO:0000256" key="1">
    <source>
        <dbReference type="SAM" id="Phobius"/>
    </source>
</evidence>
<keyword evidence="1" id="KW-1133">Transmembrane helix</keyword>
<keyword evidence="1" id="KW-0472">Membrane</keyword>
<feature type="transmembrane region" description="Helical" evidence="1">
    <location>
        <begin position="236"/>
        <end position="258"/>
    </location>
</feature>
<dbReference type="AlphaFoldDB" id="A0A449B5Y7"/>
<gene>
    <name evidence="2" type="ORF">NCTC10179_00186</name>
</gene>
<sequence length="278" mass="32825">MRKKTKRKSHCCIDKNISGHFLKSNTSTLKDYSPNNYIKYGVNDYRDISKIATSGLVLALALLFSAFSKFTPTVFSFLQFNFSLIPILFGFYLVGWKYGLGIIFINFLISPLFIPSSESFDIRYLGQFNLLMMHLIFVFIQIYSFKYIFRFTKNRFGTPQCSKHLLKRQWIIYLFSVASTLIITIFLLSTLNTFFVNLLYFKLLLKIPFSFESVIDAYKNFKVIFFNIDNYYAGSYVLYFVFNLLNLLLNLVVISLIWMTDWKTHFITNIKKKHNIFY</sequence>
<keyword evidence="1" id="KW-0812">Transmembrane</keyword>
<proteinExistence type="predicted"/>
<feature type="transmembrane region" description="Helical" evidence="1">
    <location>
        <begin position="128"/>
        <end position="149"/>
    </location>
</feature>
<reference evidence="2 3" key="1">
    <citation type="submission" date="2019-01" db="EMBL/GenBank/DDBJ databases">
        <authorList>
            <consortium name="Pathogen Informatics"/>
        </authorList>
    </citation>
    <scope>NUCLEOTIDE SEQUENCE [LARGE SCALE GENOMIC DNA]</scope>
    <source>
        <strain evidence="2 3">NCTC10179</strain>
    </source>
</reference>
<dbReference type="EMBL" id="LR215039">
    <property type="protein sequence ID" value="VEU76024.1"/>
    <property type="molecule type" value="Genomic_DNA"/>
</dbReference>